<evidence type="ECO:0000313" key="1">
    <source>
        <dbReference type="EMBL" id="TBR48902.1"/>
    </source>
</evidence>
<dbReference type="Proteomes" id="UP000292187">
    <property type="component" value="Unassembled WGS sequence"/>
</dbReference>
<accession>A0A7Z7YJH2</accession>
<dbReference type="AlphaFoldDB" id="A0A7Z7YJH2"/>
<dbReference type="Pfam" id="PF19772">
    <property type="entry name" value="DUF6258"/>
    <property type="match status" value="1"/>
</dbReference>
<comment type="caution">
    <text evidence="1">The sequence shown here is derived from an EMBL/GenBank/DDBJ whole genome shotgun (WGS) entry which is preliminary data.</text>
</comment>
<evidence type="ECO:0000313" key="2">
    <source>
        <dbReference type="Proteomes" id="UP000292187"/>
    </source>
</evidence>
<dbReference type="EMBL" id="SIZV01000034">
    <property type="protein sequence ID" value="TBR48902.1"/>
    <property type="molecule type" value="Genomic_DNA"/>
</dbReference>
<reference evidence="1 2" key="1">
    <citation type="submission" date="2019-02" db="EMBL/GenBank/DDBJ databases">
        <title>Draft genome sequence of Escherichia albertii strain Mex-12/320a, isolated from an infant with diarrhea, harboring virulence genes associated with diarrheagenic strains of enteropathogenic E. coli.</title>
        <authorList>
            <person name="Maldonado-Puga S."/>
            <person name="Meza-Segura M."/>
            <person name="Zaidi M.B."/>
            <person name="Estrada-Garcia T."/>
        </authorList>
    </citation>
    <scope>NUCLEOTIDE SEQUENCE [LARGE SCALE GENOMIC DNA]</scope>
    <source>
        <strain evidence="1 2">Mex-12/320a</strain>
    </source>
</reference>
<sequence>MFDRIYLGDRSMKKFEFDLWSKLIRVQVNLISRIANGTTEWNHYDNEDLEDGYLVFSDVSFFNITPNGSIPEDYIISIITDNVNVEYFESTIVAVGQIPNKNSEDIDNIGECQIFIRYKHSWIENKFKEKIIE</sequence>
<proteinExistence type="predicted"/>
<dbReference type="InterPro" id="IPR046225">
    <property type="entry name" value="DUF6258"/>
</dbReference>
<name>A0A7Z7YJH2_ESCAL</name>
<gene>
    <name evidence="1" type="ORF">EYS06_20540</name>
</gene>
<protein>
    <submittedName>
        <fullName evidence="1">Uncharacterized protein</fullName>
    </submittedName>
</protein>
<organism evidence="1 2">
    <name type="scientific">Escherichia albertii</name>
    <dbReference type="NCBI Taxonomy" id="208962"/>
    <lineage>
        <taxon>Bacteria</taxon>
        <taxon>Pseudomonadati</taxon>
        <taxon>Pseudomonadota</taxon>
        <taxon>Gammaproteobacteria</taxon>
        <taxon>Enterobacterales</taxon>
        <taxon>Enterobacteriaceae</taxon>
        <taxon>Escherichia</taxon>
    </lineage>
</organism>